<dbReference type="eggNOG" id="COG0463">
    <property type="taxonomic scope" value="Bacteria"/>
</dbReference>
<dbReference type="InterPro" id="IPR029044">
    <property type="entry name" value="Nucleotide-diphossugar_trans"/>
</dbReference>
<dbReference type="InterPro" id="IPR001173">
    <property type="entry name" value="Glyco_trans_2-like"/>
</dbReference>
<dbReference type="Proteomes" id="UP000003244">
    <property type="component" value="Unassembled WGS sequence"/>
</dbReference>
<accession>E0E2Q6</accession>
<dbReference type="GO" id="GO:0016758">
    <property type="term" value="F:hexosyltransferase activity"/>
    <property type="evidence" value="ECO:0007669"/>
    <property type="project" value="UniProtKB-ARBA"/>
</dbReference>
<dbReference type="OrthoDB" id="9785185at2"/>
<dbReference type="GeneID" id="84800519"/>
<proteinExistence type="predicted"/>
<dbReference type="PANTHER" id="PTHR22916:SF3">
    <property type="entry name" value="UDP-GLCNAC:BETAGAL BETA-1,3-N-ACETYLGLUCOSAMINYLTRANSFERASE-LIKE PROTEIN 1"/>
    <property type="match status" value="1"/>
</dbReference>
<comment type="caution">
    <text evidence="2">The sequence shown here is derived from an EMBL/GenBank/DDBJ whole genome shotgun (WGS) entry which is preliminary data.</text>
</comment>
<sequence>MKEGLVSIIIPVYNAEDFLIETIESVQAQTYKNWELLLVDDCSTDSSGDLIEAKAKEDDRIKYIKLEKNSGAAVTRNIGLSEASGRYVAFLDSDDIWKPEKLERQLNFLAEKKVAFCFTSYRYTNTDGTPTHKVARAPEKINYNGLLKNTIIGCSTVLIDRYLMGDFRMVNVRRGQDTATWLHLLKRVDYAYGIYEDLVWYRIVKESLSHNKFNAIRRTWNTYRNIEKLSIWKASYVFIFYAYNAAKKRLKKEK</sequence>
<keyword evidence="2" id="KW-0808">Transferase</keyword>
<dbReference type="RefSeq" id="WP_007789228.1">
    <property type="nucleotide sequence ID" value="NZ_ADGQ01000044.1"/>
</dbReference>
<protein>
    <submittedName>
        <fullName evidence="2">Glycosyltransferase, group 2 family protein</fullName>
        <ecNumber evidence="2">2.4.-.-</ecNumber>
    </submittedName>
</protein>
<dbReference type="STRING" id="596315.HMPREF0634_0346"/>
<dbReference type="FunFam" id="3.90.550.10:FF:000130">
    <property type="entry name" value="Family 2 glycosyl transferase"/>
    <property type="match status" value="1"/>
</dbReference>
<dbReference type="EC" id="2.4.-.-" evidence="2"/>
<dbReference type="PANTHER" id="PTHR22916">
    <property type="entry name" value="GLYCOSYLTRANSFERASE"/>
    <property type="match status" value="1"/>
</dbReference>
<keyword evidence="2" id="KW-0328">Glycosyltransferase</keyword>
<gene>
    <name evidence="2" type="ORF">HMPREF0634_0346</name>
</gene>
<feature type="domain" description="Glycosyltransferase 2-like" evidence="1">
    <location>
        <begin position="7"/>
        <end position="153"/>
    </location>
</feature>
<keyword evidence="3" id="KW-1185">Reference proteome</keyword>
<reference evidence="2 3" key="1">
    <citation type="submission" date="2010-08" db="EMBL/GenBank/DDBJ databases">
        <authorList>
            <person name="Harkins D.M."/>
            <person name="Madupu R."/>
            <person name="Durkin A.S."/>
            <person name="Torralba M."/>
            <person name="Methe B."/>
            <person name="Sutton G.G."/>
            <person name="Nelson K.E."/>
        </authorList>
    </citation>
    <scope>NUCLEOTIDE SEQUENCE [LARGE SCALE GENOMIC DNA]</scope>
    <source>
        <strain evidence="2 3">DSM 17678</strain>
    </source>
</reference>
<evidence type="ECO:0000313" key="3">
    <source>
        <dbReference type="Proteomes" id="UP000003244"/>
    </source>
</evidence>
<dbReference type="Gene3D" id="3.90.550.10">
    <property type="entry name" value="Spore Coat Polysaccharide Biosynthesis Protein SpsA, Chain A"/>
    <property type="match status" value="1"/>
</dbReference>
<dbReference type="AlphaFoldDB" id="E0E2Q6"/>
<evidence type="ECO:0000313" key="2">
    <source>
        <dbReference type="EMBL" id="EFM64834.1"/>
    </source>
</evidence>
<name>E0E2Q6_9FIRM</name>
<dbReference type="EMBL" id="ADGQ01000044">
    <property type="protein sequence ID" value="EFM64834.1"/>
    <property type="molecule type" value="Genomic_DNA"/>
</dbReference>
<dbReference type="Pfam" id="PF00535">
    <property type="entry name" value="Glycos_transf_2"/>
    <property type="match status" value="1"/>
</dbReference>
<evidence type="ECO:0000259" key="1">
    <source>
        <dbReference type="Pfam" id="PF00535"/>
    </source>
</evidence>
<dbReference type="SUPFAM" id="SSF53448">
    <property type="entry name" value="Nucleotide-diphospho-sugar transferases"/>
    <property type="match status" value="1"/>
</dbReference>
<organism evidence="2 3">
    <name type="scientific">Peptostreptococcus stomatis DSM 17678</name>
    <dbReference type="NCBI Taxonomy" id="596315"/>
    <lineage>
        <taxon>Bacteria</taxon>
        <taxon>Bacillati</taxon>
        <taxon>Bacillota</taxon>
        <taxon>Clostridia</taxon>
        <taxon>Peptostreptococcales</taxon>
        <taxon>Peptostreptococcaceae</taxon>
        <taxon>Peptostreptococcus</taxon>
    </lineage>
</organism>